<evidence type="ECO:0000256" key="1">
    <source>
        <dbReference type="SAM" id="Phobius"/>
    </source>
</evidence>
<keyword evidence="1" id="KW-0812">Transmembrane</keyword>
<reference evidence="2" key="1">
    <citation type="submission" date="2021-02" db="EMBL/GenBank/DDBJ databases">
        <title>Genome-Resolved Metagenomics of a Microbial Community Performing Photosynthetic Biological Nutrient Removal.</title>
        <authorList>
            <person name="Mcdaniel E.A."/>
        </authorList>
    </citation>
    <scope>NUCLEOTIDE SEQUENCE</scope>
    <source>
        <strain evidence="2">UWPOB_OBS1</strain>
    </source>
</reference>
<name>A0A8J7P6Y6_9BACT</name>
<sequence length="137" mass="14770">MEKAFDNFSFSEVVAQVQSAAVSIICHIIFDLAVHGLAIATVLLIAGLVMGSMRHRLSKPFLVVARKLGTVCGIASLPGLVTLCVSHTLPPVGVYNINSLGFLSLWSLISAHMIGEETNYQFTVKVKNESNLEESPE</sequence>
<gene>
    <name evidence="2" type="ORF">J0M35_04855</name>
</gene>
<dbReference type="Proteomes" id="UP000664277">
    <property type="component" value="Unassembled WGS sequence"/>
</dbReference>
<keyword evidence="1" id="KW-1133">Transmembrane helix</keyword>
<organism evidence="2 3">
    <name type="scientific">Candidatus Obscuribacter phosphatis</name>
    <dbReference type="NCBI Taxonomy" id="1906157"/>
    <lineage>
        <taxon>Bacteria</taxon>
        <taxon>Bacillati</taxon>
        <taxon>Candidatus Melainabacteria</taxon>
        <taxon>Candidatus Obscuribacterales</taxon>
        <taxon>Candidatus Obscuribacteraceae</taxon>
        <taxon>Candidatus Obscuribacter</taxon>
    </lineage>
</organism>
<accession>A0A8J7P6Y6</accession>
<dbReference type="EMBL" id="JAFLCK010000004">
    <property type="protein sequence ID" value="MBN8659669.1"/>
    <property type="molecule type" value="Genomic_DNA"/>
</dbReference>
<feature type="transmembrane region" description="Helical" evidence="1">
    <location>
        <begin position="20"/>
        <end position="48"/>
    </location>
</feature>
<comment type="caution">
    <text evidence="2">The sequence shown here is derived from an EMBL/GenBank/DDBJ whole genome shotgun (WGS) entry which is preliminary data.</text>
</comment>
<proteinExistence type="predicted"/>
<protein>
    <submittedName>
        <fullName evidence="2">Uncharacterized protein</fullName>
    </submittedName>
</protein>
<evidence type="ECO:0000313" key="3">
    <source>
        <dbReference type="Proteomes" id="UP000664277"/>
    </source>
</evidence>
<dbReference type="AlphaFoldDB" id="A0A8J7P6Y6"/>
<keyword evidence="1" id="KW-0472">Membrane</keyword>
<evidence type="ECO:0000313" key="2">
    <source>
        <dbReference type="EMBL" id="MBN8659669.1"/>
    </source>
</evidence>